<proteinExistence type="predicted"/>
<reference evidence="1 2" key="1">
    <citation type="submission" date="2015-10" db="EMBL/GenBank/DDBJ databases">
        <title>A novel member of the family Ruminococcaceae isolated from human faeces.</title>
        <authorList>
            <person name="Shkoporov A.N."/>
            <person name="Chaplin A.V."/>
            <person name="Motuzova O.V."/>
            <person name="Kafarskaia L.I."/>
            <person name="Efimov B.A."/>
        </authorList>
    </citation>
    <scope>NUCLEOTIDE SEQUENCE [LARGE SCALE GENOMIC DNA]</scope>
    <source>
        <strain evidence="1 2">668</strain>
    </source>
</reference>
<dbReference type="EMBL" id="LMUA01000001">
    <property type="protein sequence ID" value="KUE77745.1"/>
    <property type="molecule type" value="Genomic_DNA"/>
</dbReference>
<evidence type="ECO:0000313" key="1">
    <source>
        <dbReference type="EMBL" id="KUE77745.1"/>
    </source>
</evidence>
<comment type="caution">
    <text evidence="1">The sequence shown here is derived from an EMBL/GenBank/DDBJ whole genome shotgun (WGS) entry which is preliminary data.</text>
</comment>
<gene>
    <name evidence="1" type="ORF">ASJ35_00175</name>
</gene>
<evidence type="ECO:0000313" key="2">
    <source>
        <dbReference type="Proteomes" id="UP000053433"/>
    </source>
</evidence>
<name>A0A0W7TV83_9FIRM</name>
<organism evidence="1 2">
    <name type="scientific">Ruthenibacterium lactatiformans</name>
    <dbReference type="NCBI Taxonomy" id="1550024"/>
    <lineage>
        <taxon>Bacteria</taxon>
        <taxon>Bacillati</taxon>
        <taxon>Bacillota</taxon>
        <taxon>Clostridia</taxon>
        <taxon>Eubacteriales</taxon>
        <taxon>Oscillospiraceae</taxon>
        <taxon>Ruthenibacterium</taxon>
    </lineage>
</organism>
<sequence length="74" mass="8775">MDNDLFDYIVSLLVRNANDSIEECRESKHDSFEEGRKQAYYEVLDTIKNQLIVAEYNLEDCGLDFNLEEKYFPD</sequence>
<dbReference type="Proteomes" id="UP000053433">
    <property type="component" value="Unassembled WGS sequence"/>
</dbReference>
<dbReference type="RefSeq" id="WP_058722548.1">
    <property type="nucleotide sequence ID" value="NZ_CAOJUJ010000002.1"/>
</dbReference>
<accession>A0A0W7TV83</accession>
<evidence type="ECO:0008006" key="3">
    <source>
        <dbReference type="Google" id="ProtNLM"/>
    </source>
</evidence>
<dbReference type="AlphaFoldDB" id="A0A0W7TV83"/>
<protein>
    <recommendedName>
        <fullName evidence="3">Transposase</fullName>
    </recommendedName>
</protein>